<protein>
    <submittedName>
        <fullName evidence="7">Putative glutathione-dependent formaldehyde-activating</fullName>
    </submittedName>
</protein>
<dbReference type="GO" id="GO:0016846">
    <property type="term" value="F:carbon-sulfur lyase activity"/>
    <property type="evidence" value="ECO:0007669"/>
    <property type="project" value="InterPro"/>
</dbReference>
<evidence type="ECO:0000256" key="5">
    <source>
        <dbReference type="SAM" id="MobiDB-lite"/>
    </source>
</evidence>
<evidence type="ECO:0000259" key="6">
    <source>
        <dbReference type="PROSITE" id="PS51891"/>
    </source>
</evidence>
<dbReference type="AlphaFoldDB" id="A0A0G2H3D7"/>
<dbReference type="GO" id="GO:0046872">
    <property type="term" value="F:metal ion binding"/>
    <property type="evidence" value="ECO:0007669"/>
    <property type="project" value="UniProtKB-KW"/>
</dbReference>
<dbReference type="Proteomes" id="UP000034680">
    <property type="component" value="Unassembled WGS sequence"/>
</dbReference>
<dbReference type="PROSITE" id="PS51891">
    <property type="entry name" value="CENP_V_GFA"/>
    <property type="match status" value="1"/>
</dbReference>
<feature type="compositionally biased region" description="Polar residues" evidence="5">
    <location>
        <begin position="126"/>
        <end position="139"/>
    </location>
</feature>
<dbReference type="InterPro" id="IPR011057">
    <property type="entry name" value="Mss4-like_sf"/>
</dbReference>
<dbReference type="OrthoDB" id="5290969at2759"/>
<reference evidence="7 8" key="2">
    <citation type="submission" date="2015-05" db="EMBL/GenBank/DDBJ databases">
        <authorList>
            <person name="Morales-Cruz A."/>
            <person name="Amrine K.C."/>
            <person name="Cantu D."/>
        </authorList>
    </citation>
    <scope>NUCLEOTIDE SEQUENCE [LARGE SCALE GENOMIC DNA]</scope>
    <source>
        <strain evidence="7">DA912</strain>
    </source>
</reference>
<dbReference type="PANTHER" id="PTHR33337">
    <property type="entry name" value="GFA DOMAIN-CONTAINING PROTEIN"/>
    <property type="match status" value="1"/>
</dbReference>
<sequence length="194" mass="21203">MDASCQCGSVTFKTPLEKPLALYICHCTECRRQTSSAFGTSAIFPRFALPDAELLSVYKRPTHSGQTLYCYFCKSCGTRLIHTTPNKRVVSVKGGCLEGLDWGKAIHIWTKSAMIPIPEDAESYEESQTTGYSDSQETLDQPGMLAGSGGVPGEDIRETLMRERQANKSTELDGLCGLDKLGGVDADMVRDIVH</sequence>
<evidence type="ECO:0000256" key="2">
    <source>
        <dbReference type="ARBA" id="ARBA00022723"/>
    </source>
</evidence>
<gene>
    <name evidence="7" type="ORF">UCDDA912_g10257</name>
</gene>
<dbReference type="Pfam" id="PF04828">
    <property type="entry name" value="GFA"/>
    <property type="match status" value="1"/>
</dbReference>
<dbReference type="EMBL" id="LCUC01000608">
    <property type="protein sequence ID" value="KKY29788.1"/>
    <property type="molecule type" value="Genomic_DNA"/>
</dbReference>
<dbReference type="Gene3D" id="3.90.1590.10">
    <property type="entry name" value="glutathione-dependent formaldehyde- activating enzyme (gfa)"/>
    <property type="match status" value="1"/>
</dbReference>
<evidence type="ECO:0000256" key="1">
    <source>
        <dbReference type="ARBA" id="ARBA00005495"/>
    </source>
</evidence>
<organism evidence="7 8">
    <name type="scientific">Diaporthe ampelina</name>
    <dbReference type="NCBI Taxonomy" id="1214573"/>
    <lineage>
        <taxon>Eukaryota</taxon>
        <taxon>Fungi</taxon>
        <taxon>Dikarya</taxon>
        <taxon>Ascomycota</taxon>
        <taxon>Pezizomycotina</taxon>
        <taxon>Sordariomycetes</taxon>
        <taxon>Sordariomycetidae</taxon>
        <taxon>Diaporthales</taxon>
        <taxon>Diaporthaceae</taxon>
        <taxon>Diaporthe</taxon>
    </lineage>
</organism>
<feature type="domain" description="CENP-V/GFA" evidence="6">
    <location>
        <begin position="1"/>
        <end position="125"/>
    </location>
</feature>
<reference evidence="7 8" key="1">
    <citation type="submission" date="2015-05" db="EMBL/GenBank/DDBJ databases">
        <title>Distinctive expansion of gene families associated with plant cell wall degradation and secondary metabolism in the genomes of grapevine trunk pathogens.</title>
        <authorList>
            <person name="Lawrence D.P."/>
            <person name="Travadon R."/>
            <person name="Rolshausen P.E."/>
            <person name="Baumgartner K."/>
        </authorList>
    </citation>
    <scope>NUCLEOTIDE SEQUENCE [LARGE SCALE GENOMIC DNA]</scope>
    <source>
        <strain evidence="7">DA912</strain>
    </source>
</reference>
<evidence type="ECO:0000256" key="4">
    <source>
        <dbReference type="ARBA" id="ARBA00023239"/>
    </source>
</evidence>
<feature type="region of interest" description="Disordered" evidence="5">
    <location>
        <begin position="124"/>
        <end position="151"/>
    </location>
</feature>
<dbReference type="InterPro" id="IPR006913">
    <property type="entry name" value="CENP-V/GFA"/>
</dbReference>
<name>A0A0G2H3D7_9PEZI</name>
<proteinExistence type="inferred from homology"/>
<dbReference type="SUPFAM" id="SSF51316">
    <property type="entry name" value="Mss4-like"/>
    <property type="match status" value="1"/>
</dbReference>
<keyword evidence="8" id="KW-1185">Reference proteome</keyword>
<evidence type="ECO:0000313" key="7">
    <source>
        <dbReference type="EMBL" id="KKY29788.1"/>
    </source>
</evidence>
<accession>A0A0G2H3D7</accession>
<evidence type="ECO:0000313" key="8">
    <source>
        <dbReference type="Proteomes" id="UP000034680"/>
    </source>
</evidence>
<keyword evidence="4" id="KW-0456">Lyase</keyword>
<comment type="similarity">
    <text evidence="1">Belongs to the Gfa family.</text>
</comment>
<comment type="caution">
    <text evidence="7">The sequence shown here is derived from an EMBL/GenBank/DDBJ whole genome shotgun (WGS) entry which is preliminary data.</text>
</comment>
<keyword evidence="3" id="KW-0862">Zinc</keyword>
<evidence type="ECO:0000256" key="3">
    <source>
        <dbReference type="ARBA" id="ARBA00022833"/>
    </source>
</evidence>
<keyword evidence="2" id="KW-0479">Metal-binding</keyword>
<dbReference type="PANTHER" id="PTHR33337:SF3">
    <property type="entry name" value="CENP-V_GFA DOMAIN-CONTAINING PROTEIN"/>
    <property type="match status" value="1"/>
</dbReference>